<feature type="compositionally biased region" description="Basic and acidic residues" evidence="1">
    <location>
        <begin position="173"/>
        <end position="188"/>
    </location>
</feature>
<evidence type="ECO:0000313" key="3">
    <source>
        <dbReference type="Proteomes" id="UP001412239"/>
    </source>
</evidence>
<evidence type="ECO:0000313" key="2">
    <source>
        <dbReference type="EMBL" id="CUS11707.1"/>
    </source>
</evidence>
<dbReference type="InterPro" id="IPR032675">
    <property type="entry name" value="LRR_dom_sf"/>
</dbReference>
<dbReference type="EMBL" id="LN891013">
    <property type="protein sequence ID" value="CUS11707.1"/>
    <property type="molecule type" value="Genomic_DNA"/>
</dbReference>
<protein>
    <submittedName>
        <fullName evidence="2">Uncharacterized protein</fullName>
    </submittedName>
</protein>
<feature type="region of interest" description="Disordered" evidence="1">
    <location>
        <begin position="613"/>
        <end position="643"/>
    </location>
</feature>
<feature type="region of interest" description="Disordered" evidence="1">
    <location>
        <begin position="41"/>
        <end position="299"/>
    </location>
</feature>
<feature type="compositionally biased region" description="Low complexity" evidence="1">
    <location>
        <begin position="674"/>
        <end position="693"/>
    </location>
</feature>
<feature type="compositionally biased region" description="Polar residues" evidence="1">
    <location>
        <begin position="484"/>
        <end position="495"/>
    </location>
</feature>
<dbReference type="Gene3D" id="3.80.10.10">
    <property type="entry name" value="Ribonuclease Inhibitor"/>
    <property type="match status" value="1"/>
</dbReference>
<feature type="region of interest" description="Disordered" evidence="1">
    <location>
        <begin position="853"/>
        <end position="968"/>
    </location>
</feature>
<gene>
    <name evidence="2" type="ORF">GSTUAT00004162001</name>
</gene>
<reference evidence="2" key="1">
    <citation type="submission" date="2015-10" db="EMBL/GenBank/DDBJ databases">
        <authorList>
            <person name="Regsiter A."/>
            <person name="william w."/>
        </authorList>
    </citation>
    <scope>NUCLEOTIDE SEQUENCE</scope>
    <source>
        <strain evidence="2">Montdore</strain>
    </source>
</reference>
<dbReference type="Proteomes" id="UP001412239">
    <property type="component" value="Unassembled WGS sequence"/>
</dbReference>
<sequence length="1418" mass="154708">MAQNSGAAAGGPRSKHPNGSVLCDKWYRYDGCSRRPTCKLLHNKGSALVPTKSAPKISGSRGAGTGGNSSLASDRPVFVLPEMPKARENDKASSIAKPKAVPDQPGRSGVGERGGIASQVPAGPAFHTNNPRRENNRGSHLTQERSTAVRGDNKAGAVNAPRPPPKPPVTYSDHVHSIAYSKERDWRNRGPLLVTHGTRTAPREAKVELSQLDDESGDSKNDGGVSLEVPGPRALVVDTPPPNLRTTKQKDDVAGNTGVDNGVRSISTRPTKTACEAKPAPRGSSRNGSSLGDGCSSRSPRALIPAMVNHERVMTSDAGHSIEESRTIGKVIEPKPSISNSLEKFLKTPSAESFGRNVGEGEPFQVSGGGVRLLDKFARQYASDPAAIQEKYGHLAFLLQADPRRDFSQLRYTVETHRSMFWQLDPVRLRGIDFEKVRPEETPRNEVIGDFFQKTSSGISIPDQDSSRWEPRDDSRTHRHRNQVARTASEYNASTDRPPHRPAEIAPREHGGGYPPKNRFNRSDRARAVPGGRGGACSGNRHFGQSQVIPVDADRVPLGEKGSASSDHSGVTTMVSAGGLTGTDRAVVADTPDLTTLKHEGLLCENNATLDHHAGVPEHANGEFSKRSEEREILSEPVAKKQAAEEVCTPCGEPSVIGGVAVPPSPKGTAHSIGPDPSSLASSPPSGPTPLLGMRQESTGSNDEEPLTTRKAGDCVQVEGKLFKSNASIAREISTRTIANDYGMIVPQKPEKALGPPDSSQMSCFASRDEAKMALAVNLQKPGQFTAKGEADRQQSDSEMQEVPSWMNESDSGNETPSVWEWDWDKKSSQTGLTDDEWGAGVPLDQANVESFYGATGTGTGSPVSPVGRVFELPEDPGSFPEFQKQEARKLRCAKKYRAKEPKESSRASEGNNCEPSVPVNNASEPQAPGNNAVKQPVPEHKVSKPPVPGGRARKPPVSHHKVTKPPVPVNRANEAIACQGVNGKLVASEGYNRSSTVSRNNRDAGAPISRGRSLGGCGGIKKLPDEVLHAIFSFAADGVLPEVQVKTKDLTYGCGFEAPSTFNKVRYKGLWSVLRTCHHWRTLSQEILYKYVNLSDWSNLELFARTVSHNQDMGALVRSLRISVRPFSPQASYKSYNNRDRNSRAAVVEQVDAFHLLSDILGGCSLIHVMSIDMPNAVPAFNKLVSMQGFPNLREIRMKDGGGRIATGERVWENIIRNTPELKKLVITQDQDLSLRNAPTVIRIPENIFHSEKESAFKLTQIRLTRSYEISDDMLLLLCGKLRNLNDLDIVDCPLVTSRGIARMLEKMPNQLTRLSFWIWINHYGNVSKREQDIGVDLCHALSKYGQSLQHMDIKIFLACHHLWQDGFRELKRCRIVPFHYHDCVKQENVRSSSFFKNVLDKGRNAGKFPALTECMV</sequence>
<feature type="region of interest" description="Disordered" evidence="1">
    <location>
        <begin position="451"/>
        <end position="543"/>
    </location>
</feature>
<proteinExistence type="predicted"/>
<accession>A0A292PZ84</accession>
<organism evidence="2 3">
    <name type="scientific">Tuber aestivum</name>
    <name type="common">summer truffle</name>
    <dbReference type="NCBI Taxonomy" id="59557"/>
    <lineage>
        <taxon>Eukaryota</taxon>
        <taxon>Fungi</taxon>
        <taxon>Dikarya</taxon>
        <taxon>Ascomycota</taxon>
        <taxon>Pezizomycotina</taxon>
        <taxon>Pezizomycetes</taxon>
        <taxon>Pezizales</taxon>
        <taxon>Tuberaceae</taxon>
        <taxon>Tuber</taxon>
    </lineage>
</organism>
<feature type="compositionally biased region" description="Polar residues" evidence="1">
    <location>
        <begin position="807"/>
        <end position="817"/>
    </location>
</feature>
<feature type="region of interest" description="Disordered" evidence="1">
    <location>
        <begin position="783"/>
        <end position="841"/>
    </location>
</feature>
<feature type="region of interest" description="Disordered" evidence="1">
    <location>
        <begin position="1"/>
        <end position="21"/>
    </location>
</feature>
<feature type="compositionally biased region" description="Polar residues" evidence="1">
    <location>
        <begin position="908"/>
        <end position="934"/>
    </location>
</feature>
<evidence type="ECO:0000256" key="1">
    <source>
        <dbReference type="SAM" id="MobiDB-lite"/>
    </source>
</evidence>
<dbReference type="SUPFAM" id="SSF52047">
    <property type="entry name" value="RNI-like"/>
    <property type="match status" value="1"/>
</dbReference>
<feature type="compositionally biased region" description="Basic residues" evidence="1">
    <location>
        <begin position="952"/>
        <end position="964"/>
    </location>
</feature>
<keyword evidence="3" id="KW-1185">Reference proteome</keyword>
<feature type="compositionally biased region" description="Basic and acidic residues" evidence="1">
    <location>
        <begin position="465"/>
        <end position="476"/>
    </location>
</feature>
<feature type="compositionally biased region" description="Basic and acidic residues" evidence="1">
    <location>
        <begin position="497"/>
        <end position="511"/>
    </location>
</feature>
<feature type="region of interest" description="Disordered" evidence="1">
    <location>
        <begin position="659"/>
        <end position="710"/>
    </location>
</feature>
<name>A0A292PZ84_9PEZI</name>